<dbReference type="Pfam" id="PF07004">
    <property type="entry name" value="SHIPPO-rpt"/>
    <property type="match status" value="1"/>
</dbReference>
<evidence type="ECO:0000313" key="2">
    <source>
        <dbReference type="Proteomes" id="UP001623349"/>
    </source>
</evidence>
<proteinExistence type="predicted"/>
<keyword evidence="2" id="KW-1185">Reference proteome</keyword>
<comment type="caution">
    <text evidence="1">The sequence shown here is derived from an EMBL/GenBank/DDBJ whole genome shotgun (WGS) entry which is preliminary data.</text>
</comment>
<evidence type="ECO:0000313" key="1">
    <source>
        <dbReference type="EMBL" id="GAB1288176.1"/>
    </source>
</evidence>
<protein>
    <submittedName>
        <fullName evidence="1">Sperm-tail PG-rich repeat-containing protein 2</fullName>
    </submittedName>
</protein>
<dbReference type="EMBL" id="BAAFST010000003">
    <property type="protein sequence ID" value="GAB1288176.1"/>
    <property type="molecule type" value="Genomic_DNA"/>
</dbReference>
<reference evidence="1 2" key="1">
    <citation type="submission" date="2024-08" db="EMBL/GenBank/DDBJ databases">
        <title>The draft genome of Apodemus speciosus.</title>
        <authorList>
            <person name="Nabeshima K."/>
            <person name="Suzuki S."/>
            <person name="Onuma M."/>
        </authorList>
    </citation>
    <scope>NUCLEOTIDE SEQUENCE [LARGE SCALE GENOMIC DNA]</scope>
    <source>
        <strain evidence="1">IB14-021</strain>
    </source>
</reference>
<accession>A0ABQ0EN27</accession>
<gene>
    <name evidence="1" type="ORF">APTSU1_000340600</name>
</gene>
<dbReference type="Proteomes" id="UP001623349">
    <property type="component" value="Unassembled WGS sequence"/>
</dbReference>
<name>A0ABQ0EN27_APOSI</name>
<sequence length="265" mass="30262">MSSERVIKDSQGIIVGVPGPGKYDIKSQFDSIKSMSAIVYAPSFTFFSESERFAPIKSCPGFYDIPSSTVKAQVKKPSLKKQRETAFGSSAPRTLFPAQQKAFSGPGPGDYQIGRIHDELPNLNKYAAFLSRAERTTPVRRMVDYIDGFPYIEPSLHPWDEAYLIMVNDCFDVFLDSVCETTSEKWLDIKLTQKILYSKDKQTEKEIREITPFITVTNNIKYLGMTLTKQLKDLYDKNFKSLKKEIKEDLRKWKDLPCLLLLTPL</sequence>
<organism evidence="1 2">
    <name type="scientific">Apodemus speciosus</name>
    <name type="common">Large Japanese field mouse</name>
    <dbReference type="NCBI Taxonomy" id="105296"/>
    <lineage>
        <taxon>Eukaryota</taxon>
        <taxon>Metazoa</taxon>
        <taxon>Chordata</taxon>
        <taxon>Craniata</taxon>
        <taxon>Vertebrata</taxon>
        <taxon>Euteleostomi</taxon>
        <taxon>Mammalia</taxon>
        <taxon>Eutheria</taxon>
        <taxon>Euarchontoglires</taxon>
        <taxon>Glires</taxon>
        <taxon>Rodentia</taxon>
        <taxon>Myomorpha</taxon>
        <taxon>Muroidea</taxon>
        <taxon>Muridae</taxon>
        <taxon>Murinae</taxon>
        <taxon>Apodemus</taxon>
    </lineage>
</organism>
<dbReference type="InterPro" id="IPR010736">
    <property type="entry name" value="SHIPPO-rpt"/>
</dbReference>